<name>A0A1B6DP97_9HEMI</name>
<dbReference type="EMBL" id="GEDC01009808">
    <property type="protein sequence ID" value="JAS27490.1"/>
    <property type="molecule type" value="Transcribed_RNA"/>
</dbReference>
<sequence>MLYENLYIILSFLLVLVIGNIDDLPENLNNDTRHQEDAHRIYNRCNEVRNESVDPLKHLELLNSQILFLLTTIKDPSKLDKETYEMAKIVLTYANVQLTNRKVDEVKLKYMYDFDDKQCEEFVKLYNETKKNVNSLNILFGRKTIE</sequence>
<organism evidence="2">
    <name type="scientific">Clastoptera arizonana</name>
    <name type="common">Arizona spittle bug</name>
    <dbReference type="NCBI Taxonomy" id="38151"/>
    <lineage>
        <taxon>Eukaryota</taxon>
        <taxon>Metazoa</taxon>
        <taxon>Ecdysozoa</taxon>
        <taxon>Arthropoda</taxon>
        <taxon>Hexapoda</taxon>
        <taxon>Insecta</taxon>
        <taxon>Pterygota</taxon>
        <taxon>Neoptera</taxon>
        <taxon>Paraneoptera</taxon>
        <taxon>Hemiptera</taxon>
        <taxon>Auchenorrhyncha</taxon>
        <taxon>Cercopoidea</taxon>
        <taxon>Clastopteridae</taxon>
        <taxon>Clastoptera</taxon>
    </lineage>
</organism>
<proteinExistence type="predicted"/>
<protein>
    <submittedName>
        <fullName evidence="2">Uncharacterized protein</fullName>
    </submittedName>
</protein>
<reference evidence="2" key="1">
    <citation type="submission" date="2015-12" db="EMBL/GenBank/DDBJ databases">
        <title>De novo transcriptome assembly of four potential Pierce s Disease insect vectors from Arizona vineyards.</title>
        <authorList>
            <person name="Tassone E.E."/>
        </authorList>
    </citation>
    <scope>NUCLEOTIDE SEQUENCE</scope>
</reference>
<evidence type="ECO:0000256" key="1">
    <source>
        <dbReference type="SAM" id="SignalP"/>
    </source>
</evidence>
<feature type="signal peptide" evidence="1">
    <location>
        <begin position="1"/>
        <end position="19"/>
    </location>
</feature>
<dbReference type="AlphaFoldDB" id="A0A1B6DP97"/>
<gene>
    <name evidence="2" type="ORF">g.14416</name>
</gene>
<evidence type="ECO:0000313" key="2">
    <source>
        <dbReference type="EMBL" id="JAS27490.1"/>
    </source>
</evidence>
<feature type="chain" id="PRO_5008581531" evidence="1">
    <location>
        <begin position="20"/>
        <end position="146"/>
    </location>
</feature>
<accession>A0A1B6DP97</accession>
<keyword evidence="1" id="KW-0732">Signal</keyword>